<comment type="subcellular location">
    <subcellularLocation>
        <location evidence="1">Golgi apparatus membrane</location>
        <topology evidence="1">Single-pass type II membrane protein</topology>
    </subcellularLocation>
</comment>
<proteinExistence type="predicted"/>
<keyword evidence="6" id="KW-0333">Golgi apparatus</keyword>
<dbReference type="EMBL" id="FQUM01000001">
    <property type="protein sequence ID" value="SHE32787.1"/>
    <property type="molecule type" value="Genomic_DNA"/>
</dbReference>
<feature type="region of interest" description="Disordered" evidence="8">
    <location>
        <begin position="26"/>
        <end position="46"/>
    </location>
</feature>
<dbReference type="STRING" id="1484053.SAMN05444274_10163"/>
<dbReference type="SUPFAM" id="SSF51445">
    <property type="entry name" value="(Trans)glycosidases"/>
    <property type="match status" value="1"/>
</dbReference>
<evidence type="ECO:0000256" key="7">
    <source>
        <dbReference type="ARBA" id="ARBA00023136"/>
    </source>
</evidence>
<accession>A0A1M4SLD3</accession>
<evidence type="ECO:0000256" key="4">
    <source>
        <dbReference type="ARBA" id="ARBA00022968"/>
    </source>
</evidence>
<dbReference type="AlphaFoldDB" id="A0A1M4SLD3"/>
<dbReference type="Gene3D" id="3.20.20.80">
    <property type="entry name" value="Glycosidases"/>
    <property type="match status" value="1"/>
</dbReference>
<gene>
    <name evidence="10" type="ORF">SAMN05444274_10163</name>
</gene>
<protein>
    <submittedName>
        <fullName evidence="10">Glycoprotein endo-alpha-1,2-mannosidase</fullName>
    </submittedName>
</protein>
<evidence type="ECO:0000256" key="1">
    <source>
        <dbReference type="ARBA" id="ARBA00004323"/>
    </source>
</evidence>
<evidence type="ECO:0000256" key="9">
    <source>
        <dbReference type="SAM" id="SignalP"/>
    </source>
</evidence>
<dbReference type="GO" id="GO:0004559">
    <property type="term" value="F:alpha-mannosidase activity"/>
    <property type="evidence" value="ECO:0007669"/>
    <property type="project" value="TreeGrafter"/>
</dbReference>
<feature type="chain" id="PRO_5012951297" evidence="9">
    <location>
        <begin position="21"/>
        <end position="397"/>
    </location>
</feature>
<dbReference type="InterPro" id="IPR017853">
    <property type="entry name" value="GH"/>
</dbReference>
<evidence type="ECO:0000313" key="10">
    <source>
        <dbReference type="EMBL" id="SHE32787.1"/>
    </source>
</evidence>
<evidence type="ECO:0000313" key="11">
    <source>
        <dbReference type="Proteomes" id="UP000184164"/>
    </source>
</evidence>
<keyword evidence="2" id="KW-0812">Transmembrane</keyword>
<keyword evidence="3" id="KW-0378">Hydrolase</keyword>
<organism evidence="10 11">
    <name type="scientific">Mariniphaga anaerophila</name>
    <dbReference type="NCBI Taxonomy" id="1484053"/>
    <lineage>
        <taxon>Bacteria</taxon>
        <taxon>Pseudomonadati</taxon>
        <taxon>Bacteroidota</taxon>
        <taxon>Bacteroidia</taxon>
        <taxon>Marinilabiliales</taxon>
        <taxon>Prolixibacteraceae</taxon>
        <taxon>Mariniphaga</taxon>
    </lineage>
</organism>
<keyword evidence="7" id="KW-0472">Membrane</keyword>
<evidence type="ECO:0000256" key="3">
    <source>
        <dbReference type="ARBA" id="ARBA00022801"/>
    </source>
</evidence>
<reference evidence="10 11" key="1">
    <citation type="submission" date="2016-11" db="EMBL/GenBank/DDBJ databases">
        <authorList>
            <person name="Jaros S."/>
            <person name="Januszkiewicz K."/>
            <person name="Wedrychowicz H."/>
        </authorList>
    </citation>
    <scope>NUCLEOTIDE SEQUENCE [LARGE SCALE GENOMIC DNA]</scope>
    <source>
        <strain evidence="10 11">DSM 26910</strain>
    </source>
</reference>
<keyword evidence="9" id="KW-0732">Signal</keyword>
<evidence type="ECO:0000256" key="2">
    <source>
        <dbReference type="ARBA" id="ARBA00022692"/>
    </source>
</evidence>
<dbReference type="InterPro" id="IPR026071">
    <property type="entry name" value="Glyco_Hydrolase_99"/>
</dbReference>
<feature type="signal peptide" evidence="9">
    <location>
        <begin position="1"/>
        <end position="20"/>
    </location>
</feature>
<dbReference type="OrthoDB" id="9816424at2"/>
<keyword evidence="11" id="KW-1185">Reference proteome</keyword>
<dbReference type="PANTHER" id="PTHR13572:SF4">
    <property type="entry name" value="RE57134P"/>
    <property type="match status" value="1"/>
</dbReference>
<dbReference type="PANTHER" id="PTHR13572">
    <property type="entry name" value="ENDO-ALPHA-1,2-MANNOSIDASE"/>
    <property type="match status" value="1"/>
</dbReference>
<evidence type="ECO:0000256" key="8">
    <source>
        <dbReference type="SAM" id="MobiDB-lite"/>
    </source>
</evidence>
<dbReference type="Pfam" id="PF16317">
    <property type="entry name" value="Glyco_hydro_99"/>
    <property type="match status" value="1"/>
</dbReference>
<dbReference type="PROSITE" id="PS51257">
    <property type="entry name" value="PROKAR_LIPOPROTEIN"/>
    <property type="match status" value="1"/>
</dbReference>
<evidence type="ECO:0000256" key="5">
    <source>
        <dbReference type="ARBA" id="ARBA00022989"/>
    </source>
</evidence>
<dbReference type="Proteomes" id="UP000184164">
    <property type="component" value="Unassembled WGS sequence"/>
</dbReference>
<dbReference type="CDD" id="cd11574">
    <property type="entry name" value="GH99"/>
    <property type="match status" value="1"/>
</dbReference>
<evidence type="ECO:0000256" key="6">
    <source>
        <dbReference type="ARBA" id="ARBA00023034"/>
    </source>
</evidence>
<dbReference type="RefSeq" id="WP_072997895.1">
    <property type="nucleotide sequence ID" value="NZ_FQUM01000001.1"/>
</dbReference>
<keyword evidence="4" id="KW-0735">Signal-anchor</keyword>
<keyword evidence="5" id="KW-1133">Transmembrane helix</keyword>
<name>A0A1M4SLD3_9BACT</name>
<sequence length="397" mass="45065">MKKIHSIPCLLFIWSIVTLGACSNGDDDSGTTGPVTPPIPKEQPDYIPDNMSNPELDYNTICFYYNWYGNPEHDGGYIHWAHYIAPNPENSEETSPVLIPGDGNNIGADFFPELRTYSSTDREIVAKHMKMMSDAHIGVIALTWWATDKFVMKSVDMIMDEAAKVGMKVCMHIEPYDGRSVASVRDDLEKFVQKYRNHKAYYSVDGKPLVFVYNALDFNKNDWQSILSEDGSKTIRGTDIDAYFIGLIYDLNTEPERIASYDFDGVFTYFGAPAYCDGANPKNWERIQKWANQKKLAFIPCASPGYADLRIRPWNGAIQTPRRAGVQYEEAYQAAIDCASPFIGITSFNEWHEGTQIEPAIPMSIPGYTYNDYEGLAPDYYLKKTAEYILKYQESKK</sequence>